<keyword evidence="2" id="KW-1017">Isopeptide bond</keyword>
<dbReference type="GO" id="GO:0007129">
    <property type="term" value="P:homologous chromosome pairing at meiosis"/>
    <property type="evidence" value="ECO:0007669"/>
    <property type="project" value="TreeGrafter"/>
</dbReference>
<dbReference type="GO" id="GO:0005634">
    <property type="term" value="C:nucleus"/>
    <property type="evidence" value="ECO:0007669"/>
    <property type="project" value="UniProtKB-SubCell"/>
</dbReference>
<dbReference type="InterPro" id="IPR029448">
    <property type="entry name" value="FANCD2"/>
</dbReference>
<evidence type="ECO:0008006" key="9">
    <source>
        <dbReference type="Google" id="ProtNLM"/>
    </source>
</evidence>
<feature type="compositionally biased region" description="Basic and acidic residues" evidence="6">
    <location>
        <begin position="827"/>
        <end position="841"/>
    </location>
</feature>
<name>A0AAN8G0G0_PATCE</name>
<evidence type="ECO:0000256" key="4">
    <source>
        <dbReference type="ARBA" id="ARBA00023242"/>
    </source>
</evidence>
<proteinExistence type="inferred from homology"/>
<feature type="region of interest" description="Disordered" evidence="6">
    <location>
        <begin position="819"/>
        <end position="843"/>
    </location>
</feature>
<feature type="region of interest" description="Disordered" evidence="6">
    <location>
        <begin position="1373"/>
        <end position="1411"/>
    </location>
</feature>
<feature type="compositionally biased region" description="Acidic residues" evidence="6">
    <location>
        <begin position="1380"/>
        <end position="1411"/>
    </location>
</feature>
<dbReference type="GO" id="GO:1990918">
    <property type="term" value="P:double-strand break repair involved in meiotic recombination"/>
    <property type="evidence" value="ECO:0007669"/>
    <property type="project" value="TreeGrafter"/>
</dbReference>
<comment type="subcellular location">
    <subcellularLocation>
        <location evidence="1">Nucleus</location>
    </subcellularLocation>
</comment>
<comment type="caution">
    <text evidence="7">The sequence shown here is derived from an EMBL/GenBank/DDBJ whole genome shotgun (WGS) entry which is preliminary data.</text>
</comment>
<dbReference type="GO" id="GO:0031573">
    <property type="term" value="P:mitotic intra-S DNA damage checkpoint signaling"/>
    <property type="evidence" value="ECO:0007669"/>
    <property type="project" value="TreeGrafter"/>
</dbReference>
<evidence type="ECO:0000256" key="5">
    <source>
        <dbReference type="ARBA" id="ARBA00093456"/>
    </source>
</evidence>
<dbReference type="GO" id="GO:0036297">
    <property type="term" value="P:interstrand cross-link repair"/>
    <property type="evidence" value="ECO:0007669"/>
    <property type="project" value="TreeGrafter"/>
</dbReference>
<evidence type="ECO:0000313" key="7">
    <source>
        <dbReference type="EMBL" id="KAK6167722.1"/>
    </source>
</evidence>
<keyword evidence="3" id="KW-0832">Ubl conjugation</keyword>
<keyword evidence="4" id="KW-0539">Nucleus</keyword>
<evidence type="ECO:0000256" key="1">
    <source>
        <dbReference type="ARBA" id="ARBA00004123"/>
    </source>
</evidence>
<keyword evidence="8" id="KW-1185">Reference proteome</keyword>
<dbReference type="PANTHER" id="PTHR32086:SF0">
    <property type="entry name" value="FANCONI ANEMIA GROUP D2 PROTEIN"/>
    <property type="match status" value="1"/>
</dbReference>
<evidence type="ECO:0000256" key="3">
    <source>
        <dbReference type="ARBA" id="ARBA00022843"/>
    </source>
</evidence>
<dbReference type="Pfam" id="PF14631">
    <property type="entry name" value="FancD2"/>
    <property type="match status" value="1"/>
</dbReference>
<dbReference type="Proteomes" id="UP001347796">
    <property type="component" value="Unassembled WGS sequence"/>
</dbReference>
<reference evidence="7 8" key="1">
    <citation type="submission" date="2024-01" db="EMBL/GenBank/DDBJ databases">
        <title>The genome of the rayed Mediterranean limpet Patella caerulea (Linnaeus, 1758).</title>
        <authorList>
            <person name="Anh-Thu Weber A."/>
            <person name="Halstead-Nussloch G."/>
        </authorList>
    </citation>
    <scope>NUCLEOTIDE SEQUENCE [LARGE SCALE GENOMIC DNA]</scope>
    <source>
        <strain evidence="7">AATW-2023a</strain>
        <tissue evidence="7">Whole specimen</tissue>
    </source>
</reference>
<dbReference type="PANTHER" id="PTHR32086">
    <property type="entry name" value="FANCONI ANEMIA GROUP D2 PROTEIN"/>
    <property type="match status" value="1"/>
</dbReference>
<dbReference type="GO" id="GO:0070182">
    <property type="term" value="F:DNA polymerase binding"/>
    <property type="evidence" value="ECO:0007669"/>
    <property type="project" value="TreeGrafter"/>
</dbReference>
<organism evidence="7 8">
    <name type="scientific">Patella caerulea</name>
    <name type="common">Rayed Mediterranean limpet</name>
    <dbReference type="NCBI Taxonomy" id="87958"/>
    <lineage>
        <taxon>Eukaryota</taxon>
        <taxon>Metazoa</taxon>
        <taxon>Spiralia</taxon>
        <taxon>Lophotrochozoa</taxon>
        <taxon>Mollusca</taxon>
        <taxon>Gastropoda</taxon>
        <taxon>Patellogastropoda</taxon>
        <taxon>Patelloidea</taxon>
        <taxon>Patellidae</taxon>
        <taxon>Patella</taxon>
    </lineage>
</organism>
<dbReference type="EMBL" id="JAZGQO010000018">
    <property type="protein sequence ID" value="KAK6167722.1"/>
    <property type="molecule type" value="Genomic_DNA"/>
</dbReference>
<comment type="similarity">
    <text evidence="5">Belongs to the Fanconi anemia protein FANCD2 family.</text>
</comment>
<protein>
    <recommendedName>
        <fullName evidence="9">Fanconi anemia group D2 protein</fullName>
    </recommendedName>
</protein>
<evidence type="ECO:0000256" key="6">
    <source>
        <dbReference type="SAM" id="MobiDB-lite"/>
    </source>
</evidence>
<dbReference type="GO" id="GO:0000793">
    <property type="term" value="C:condensed chromosome"/>
    <property type="evidence" value="ECO:0007669"/>
    <property type="project" value="TreeGrafter"/>
</dbReference>
<gene>
    <name evidence="7" type="ORF">SNE40_021685</name>
</gene>
<evidence type="ECO:0000313" key="8">
    <source>
        <dbReference type="Proteomes" id="UP001347796"/>
    </source>
</evidence>
<sequence length="1411" mass="159913">MVKLTDSHSVVKGKRKGSNAGNVIKKPKCSDSFGDASIFCELVSNAGISLKDGNTNNEINVNQTTFQKKLSVTLKNHKNYPEIVEDVIEGLQSYILEPKRFRKMLMPTITSADCDSARASIQDSVIHILMGIDILQMQVMNLVLEKLPEITGDDDHCDENGEKLLMPKLLLSQFLWLDKIIDCKSLTARMIEMISITCIDVQREIITCLPDIVEDSEHSTVAKALRDFILESNKLILPVLDALTNLNLSPELITEIRESVLKKLDSIELENLPIVVKFLLQTVSIQDTCEVVREIRRKLVLKTGVTKSSTDSLKKLKHTSEKGFVALILDAIKTGINFHKSVAEGFIKAIEEIRNPNDQKTIDVCILFVIYSTNRRKTVESLFRNKIRTGCFSEDLLHTTLNSHSQALQDFFPSILSLAEVLLRSPEPVINSLACFLYIQCFIVFDALCKQDVIGNLVMHIGSGADDEINSSLDILSHLIENHLKSMIPYAVLVKGVLDYLDNLSITQIRNLYSMLSCLAFYSSAETSPIQDDLHIIIRKQLSSSNPKYKCIGVIGAVMVVKIIAAVGDKGESLNEELSHQVVSLLQLVRNSSSTLPEIFALFMDELSTVLIRGELADKIKEWISDNVTCDFQDDFVVDIEQEKLEKQWFVPMELCLGLNNLEESTIAIDLLPLVIRNAAKDSFIRGTQRIPEPMCLSSHFRLVQVCEKREEDGNLEGIDALLGCPLYTVQRAVVDKISLLSQKVKGAICTTLFHEVNWFIEIVNGFALQSDREMKRKVVYRLQNILDSCKLLEIFLAETTHFKAPLAHFDLEDQKMLSDQSSSSEGSRRLIEKKSEKEDSSDINEICDTSVQNLEGSPSAKESVTTEGNVECKVLSLQANYRHYFRELDMDVFNLLKIVLISEPAVDTDGKNKTDTTELLKLTPPQLNFILKDLTEKLAHALTSPKRRTAFKTKRARHAIFSHLDQYSSKEIAIKVIDLLPSLCTHLEETHAFLQIRLSDDDYMVDGLESERGELETVSAVFKHLIETLFYLFTWNGLLLNENHSLLKRSLTDLVSHVKNKKLRQDSQQYLVRETFQYFKNFSTTITDLETGLMLIELLKALADIDKSKELYPEVATLSNEMLQQKWLRTDGEKAKGAKHNELLKTVIKYYMTYTEDPIKSIEALASKAFPELMEADKNGCSETYKSLTRNSLPVYFNVIFNQLVESSKLISTLKPTENDQLKRDQLIKWNIAVRIHHILVDLLKVFDGRGILGAVLKYGRQFVEVFHRQAMPLLDGMFKFHREDVQSLLKALQLSTRTLHHLCGHSKIIKDVSLTTQVPLMKKALETLVYRVMLMLTVNKCHEAFWMGNLKNRDLQGEEILSQASRIPVNKENTEINLEQDEELNETEPDINMSDDEKESEDASCSEIF</sequence>
<evidence type="ECO:0000256" key="2">
    <source>
        <dbReference type="ARBA" id="ARBA00022499"/>
    </source>
</evidence>
<dbReference type="CDD" id="cd11721">
    <property type="entry name" value="FANCD2"/>
    <property type="match status" value="1"/>
</dbReference>
<accession>A0AAN8G0G0</accession>